<dbReference type="Proteomes" id="UP001265700">
    <property type="component" value="Unassembled WGS sequence"/>
</dbReference>
<organism evidence="3 4">
    <name type="scientific">Hydrogenophaga palleronii</name>
    <dbReference type="NCBI Taxonomy" id="65655"/>
    <lineage>
        <taxon>Bacteria</taxon>
        <taxon>Pseudomonadati</taxon>
        <taxon>Pseudomonadota</taxon>
        <taxon>Betaproteobacteria</taxon>
        <taxon>Burkholderiales</taxon>
        <taxon>Comamonadaceae</taxon>
        <taxon>Hydrogenophaga</taxon>
    </lineage>
</organism>
<dbReference type="RefSeq" id="WP_310311812.1">
    <property type="nucleotide sequence ID" value="NZ_JAVDWU010000001.1"/>
</dbReference>
<dbReference type="InterPro" id="IPR008258">
    <property type="entry name" value="Transglycosylase_SLT_dom_1"/>
</dbReference>
<dbReference type="EMBL" id="JAVDWU010000001">
    <property type="protein sequence ID" value="MDR7148877.1"/>
    <property type="molecule type" value="Genomic_DNA"/>
</dbReference>
<dbReference type="Gene3D" id="1.10.530.10">
    <property type="match status" value="1"/>
</dbReference>
<evidence type="ECO:0000259" key="2">
    <source>
        <dbReference type="Pfam" id="PF01464"/>
    </source>
</evidence>
<evidence type="ECO:0000313" key="3">
    <source>
        <dbReference type="EMBL" id="MDR7148877.1"/>
    </source>
</evidence>
<dbReference type="InterPro" id="IPR023346">
    <property type="entry name" value="Lysozyme-like_dom_sf"/>
</dbReference>
<accession>A0ABU1WIS9</accession>
<reference evidence="3 4" key="1">
    <citation type="submission" date="2023-07" db="EMBL/GenBank/DDBJ databases">
        <title>Sorghum-associated microbial communities from plants grown in Nebraska, USA.</title>
        <authorList>
            <person name="Schachtman D."/>
        </authorList>
    </citation>
    <scope>NUCLEOTIDE SEQUENCE [LARGE SCALE GENOMIC DNA]</scope>
    <source>
        <strain evidence="3 4">4249</strain>
    </source>
</reference>
<keyword evidence="4" id="KW-1185">Reference proteome</keyword>
<feature type="compositionally biased region" description="Low complexity" evidence="1">
    <location>
        <begin position="288"/>
        <end position="302"/>
    </location>
</feature>
<evidence type="ECO:0000256" key="1">
    <source>
        <dbReference type="SAM" id="MobiDB-lite"/>
    </source>
</evidence>
<dbReference type="Pfam" id="PF01464">
    <property type="entry name" value="SLT"/>
    <property type="match status" value="1"/>
</dbReference>
<sequence>MFDCPDLAVPREVMQHVVQVESSRHPFAIGVVGGYLARQPRNIEEALAAVQMLRQEGYNFSVGIAQVNRYNLAPYGLKTYAEAFDVCANLLAGSRILRECYDRAQDWGKALSCYYSGNFSTGFKHGYVQKIYASMRKVQARASDSAGLRVIPYNNQPRRLARQEDLPLGTPSVVPPVDLSAPYPEPYAVRKFLPHTPLDVTAKAMALARGVGFQAETAESRPAIPVPGPGAVMPASMGQAPNSLAHIPLQVVGVNGNPYQTRVIPPSPTTPGEQLPLPDPHAAIDVPSTRGRTATASTSGSSMAALKGGSLLHSTESSGKPENPAASIRAGSGAQPQPDPSEVADRSFVF</sequence>
<feature type="region of interest" description="Disordered" evidence="1">
    <location>
        <begin position="260"/>
        <end position="350"/>
    </location>
</feature>
<feature type="domain" description="Transglycosylase SLT" evidence="2">
    <location>
        <begin position="9"/>
        <end position="128"/>
    </location>
</feature>
<protein>
    <submittedName>
        <fullName evidence="3">Type IV secretion system protein VirB1</fullName>
    </submittedName>
</protein>
<dbReference type="SUPFAM" id="SSF53955">
    <property type="entry name" value="Lysozyme-like"/>
    <property type="match status" value="1"/>
</dbReference>
<comment type="caution">
    <text evidence="3">The sequence shown here is derived from an EMBL/GenBank/DDBJ whole genome shotgun (WGS) entry which is preliminary data.</text>
</comment>
<proteinExistence type="predicted"/>
<evidence type="ECO:0000313" key="4">
    <source>
        <dbReference type="Proteomes" id="UP001265700"/>
    </source>
</evidence>
<dbReference type="CDD" id="cd16892">
    <property type="entry name" value="LT_VirB1-like"/>
    <property type="match status" value="1"/>
</dbReference>
<name>A0ABU1WIS9_9BURK</name>
<gene>
    <name evidence="3" type="ORF">J2W49_000805</name>
</gene>